<dbReference type="Pfam" id="PF00777">
    <property type="entry name" value="Glyco_transf_29"/>
    <property type="match status" value="1"/>
</dbReference>
<comment type="subcellular location">
    <subcellularLocation>
        <location evidence="1">Golgi apparatus</location>
        <location evidence="1">Golgi stack membrane</location>
        <topology evidence="1">Single-pass type II membrane protein</topology>
    </subcellularLocation>
    <subcellularLocation>
        <location evidence="2">Secreted</location>
    </subcellularLocation>
</comment>
<evidence type="ECO:0000256" key="11">
    <source>
        <dbReference type="ARBA" id="ARBA00023034"/>
    </source>
</evidence>
<evidence type="ECO:0000256" key="8">
    <source>
        <dbReference type="ARBA" id="ARBA00022692"/>
    </source>
</evidence>
<dbReference type="CDD" id="cd23968">
    <property type="entry name" value="GT29_ST6GAL1_2"/>
    <property type="match status" value="1"/>
</dbReference>
<evidence type="ECO:0000256" key="4">
    <source>
        <dbReference type="ARBA" id="ARBA00006003"/>
    </source>
</evidence>
<evidence type="ECO:0000256" key="10">
    <source>
        <dbReference type="ARBA" id="ARBA00022989"/>
    </source>
</evidence>
<evidence type="ECO:0000256" key="5">
    <source>
        <dbReference type="ARBA" id="ARBA00022525"/>
    </source>
</evidence>
<sequence length="392" mass="44558">MLLLHKYTFIILFLITSALCNVRISTRKRSAFSIKQSISEKISSVEKPSVKNKNPRISFSKTSEITNFASNLFRCPAYKTEIECKDKTSEFKNKILSELTKSMTRSGDERSGFNVDYSMHKRNSSNAMSMLIKTRVKTLRRKDAPFNVHRLGELFPKKKLFFKTKGKTCVIVSSAGSLVGSNLGEFINSHDIVMRFNHAPTLGFENDVGNKTTIRIVNSQVVSKPEFNFLESSLFKNISLLGWDPADINATLEDWLKKPDFDLFTNYEKFMLQNPSADFHIADPRSLWDLHSILQEYAKVPIIKNIPSSGFLGIAILLPVCSQLDIVEYIPSTRLNGRCHYYSEDINISCTFGAWHPLATEKLFAYSINTADDFTVFQKGILKIKLNKSKNN</sequence>
<gene>
    <name evidence="23" type="ORF">PVAND_000962</name>
</gene>
<keyword evidence="8" id="KW-0812">Transmembrane</keyword>
<evidence type="ECO:0000256" key="13">
    <source>
        <dbReference type="ARBA" id="ARBA00023157"/>
    </source>
</evidence>
<dbReference type="PANTHER" id="PTHR46059:SF1">
    <property type="entry name" value="BETA-GALACTOSIDE ALPHA-2,6-SIALYLTRANSFERASE"/>
    <property type="match status" value="1"/>
</dbReference>
<reference evidence="23" key="1">
    <citation type="submission" date="2021-03" db="EMBL/GenBank/DDBJ databases">
        <title>Chromosome level genome of the anhydrobiotic midge Polypedilum vanderplanki.</title>
        <authorList>
            <person name="Yoshida Y."/>
            <person name="Kikawada T."/>
            <person name="Gusev O."/>
        </authorList>
    </citation>
    <scope>NUCLEOTIDE SEQUENCE</scope>
    <source>
        <strain evidence="23">NIAS01</strain>
        <tissue evidence="23">Whole body or cell culture</tissue>
    </source>
</reference>
<keyword evidence="12" id="KW-0472">Membrane</keyword>
<comment type="catalytic activity">
    <reaction evidence="15">
        <text>a beta-D-galactoside + CMP-N-acetyl-beta-neuraminate = an N-acetyl-alpha-neuraminyl-(2-&gt;6)-beta-D-galactosyl derivative + CMP + H(+)</text>
        <dbReference type="Rhea" id="RHEA:52104"/>
        <dbReference type="ChEBI" id="CHEBI:15378"/>
        <dbReference type="ChEBI" id="CHEBI:28034"/>
        <dbReference type="ChEBI" id="CHEBI:57812"/>
        <dbReference type="ChEBI" id="CHEBI:60377"/>
        <dbReference type="ChEBI" id="CHEBI:136398"/>
        <dbReference type="EC" id="2.4.3.1"/>
    </reaction>
</comment>
<name>A0A9J6BMT2_POLVA</name>
<comment type="caution">
    <text evidence="23">The sequence shown here is derived from an EMBL/GenBank/DDBJ whole genome shotgun (WGS) entry which is preliminary data.</text>
</comment>
<accession>A0A9J6BMT2</accession>
<evidence type="ECO:0000313" key="23">
    <source>
        <dbReference type="EMBL" id="KAG5670718.1"/>
    </source>
</evidence>
<dbReference type="AlphaFoldDB" id="A0A9J6BMT2"/>
<evidence type="ECO:0000256" key="16">
    <source>
        <dbReference type="ARBA" id="ARBA00034329"/>
    </source>
</evidence>
<dbReference type="InterPro" id="IPR012163">
    <property type="entry name" value="Sialyl_trans"/>
</dbReference>
<evidence type="ECO:0000256" key="22">
    <source>
        <dbReference type="SAM" id="SignalP"/>
    </source>
</evidence>
<dbReference type="EC" id="2.4.3.1" evidence="16"/>
<dbReference type="Proteomes" id="UP001107558">
    <property type="component" value="Chromosome 3"/>
</dbReference>
<evidence type="ECO:0000256" key="18">
    <source>
        <dbReference type="ARBA" id="ARBA00076526"/>
    </source>
</evidence>
<dbReference type="GO" id="GO:0097503">
    <property type="term" value="P:sialylation"/>
    <property type="evidence" value="ECO:0007669"/>
    <property type="project" value="TreeGrafter"/>
</dbReference>
<evidence type="ECO:0000256" key="14">
    <source>
        <dbReference type="ARBA" id="ARBA00023180"/>
    </source>
</evidence>
<evidence type="ECO:0000256" key="15">
    <source>
        <dbReference type="ARBA" id="ARBA00034249"/>
    </source>
</evidence>
<feature type="chain" id="PRO_5039886580" description="Beta-galactoside alpha-2,6-sialyltransferase 1" evidence="22">
    <location>
        <begin position="21"/>
        <end position="392"/>
    </location>
</feature>
<evidence type="ECO:0000256" key="7">
    <source>
        <dbReference type="ARBA" id="ARBA00022679"/>
    </source>
</evidence>
<keyword evidence="22" id="KW-0732">Signal</keyword>
<keyword evidence="24" id="KW-1185">Reference proteome</keyword>
<keyword evidence="5" id="KW-0964">Secreted</keyword>
<dbReference type="GO" id="GO:0003835">
    <property type="term" value="F:beta-galactoside alpha-2,6-sialyltransferase activity"/>
    <property type="evidence" value="ECO:0007669"/>
    <property type="project" value="UniProtKB-EC"/>
</dbReference>
<keyword evidence="10" id="KW-1133">Transmembrane helix</keyword>
<keyword evidence="11" id="KW-0333">Golgi apparatus</keyword>
<evidence type="ECO:0000256" key="9">
    <source>
        <dbReference type="ARBA" id="ARBA00022968"/>
    </source>
</evidence>
<feature type="disulfide bond" evidence="21">
    <location>
        <begin position="169"/>
        <end position="321"/>
    </location>
</feature>
<keyword evidence="9" id="KW-0735">Signal-anchor</keyword>
<keyword evidence="7" id="KW-0808">Transferase</keyword>
<dbReference type="PIRSF" id="PIRSF005557">
    <property type="entry name" value="Sialyl_trans"/>
    <property type="match status" value="1"/>
</dbReference>
<dbReference type="EMBL" id="JADBJN010000003">
    <property type="protein sequence ID" value="KAG5670718.1"/>
    <property type="molecule type" value="Genomic_DNA"/>
</dbReference>
<protein>
    <recommendedName>
        <fullName evidence="17">Beta-galactoside alpha-2,6-sialyltransferase 1</fullName>
        <ecNumber evidence="16">2.4.3.1</ecNumber>
    </recommendedName>
    <alternativeName>
        <fullName evidence="20">CMP-N-acetylneuraminate-beta-galactosamide-alpha-2,6-sialyltransferase 1</fullName>
    </alternativeName>
    <alternativeName>
        <fullName evidence="19">ST6Gal I</fullName>
    </alternativeName>
    <alternativeName>
        <fullName evidence="18">Sialyltransferase 1</fullName>
    </alternativeName>
</protein>
<evidence type="ECO:0000256" key="17">
    <source>
        <dbReference type="ARBA" id="ARBA00069321"/>
    </source>
</evidence>
<dbReference type="GO" id="GO:0032580">
    <property type="term" value="C:Golgi cisterna membrane"/>
    <property type="evidence" value="ECO:0007669"/>
    <property type="project" value="UniProtKB-SubCell"/>
</dbReference>
<evidence type="ECO:0000256" key="1">
    <source>
        <dbReference type="ARBA" id="ARBA00004447"/>
    </source>
</evidence>
<keyword evidence="13" id="KW-1015">Disulfide bond</keyword>
<evidence type="ECO:0000313" key="24">
    <source>
        <dbReference type="Proteomes" id="UP001107558"/>
    </source>
</evidence>
<organism evidence="23 24">
    <name type="scientific">Polypedilum vanderplanki</name>
    <name type="common">Sleeping chironomid midge</name>
    <dbReference type="NCBI Taxonomy" id="319348"/>
    <lineage>
        <taxon>Eukaryota</taxon>
        <taxon>Metazoa</taxon>
        <taxon>Ecdysozoa</taxon>
        <taxon>Arthropoda</taxon>
        <taxon>Hexapoda</taxon>
        <taxon>Insecta</taxon>
        <taxon>Pterygota</taxon>
        <taxon>Neoptera</taxon>
        <taxon>Endopterygota</taxon>
        <taxon>Diptera</taxon>
        <taxon>Nematocera</taxon>
        <taxon>Chironomoidea</taxon>
        <taxon>Chironomidae</taxon>
        <taxon>Chironominae</taxon>
        <taxon>Polypedilum</taxon>
        <taxon>Polypedilum</taxon>
    </lineage>
</organism>
<evidence type="ECO:0000256" key="19">
    <source>
        <dbReference type="ARBA" id="ARBA00076676"/>
    </source>
</evidence>
<feature type="signal peptide" evidence="22">
    <location>
        <begin position="1"/>
        <end position="20"/>
    </location>
</feature>
<comment type="similarity">
    <text evidence="4">Belongs to the glycosyltransferase 29 family.</text>
</comment>
<dbReference type="OrthoDB" id="10264956at2759"/>
<evidence type="ECO:0000256" key="21">
    <source>
        <dbReference type="PIRSR" id="PIRSR005557-2"/>
    </source>
</evidence>
<dbReference type="PANTHER" id="PTHR46059">
    <property type="entry name" value="BETA-GALACTOSIDE ALPHA-2,6-SIALYLTRANSFERASE"/>
    <property type="match status" value="1"/>
</dbReference>
<dbReference type="InterPro" id="IPR001675">
    <property type="entry name" value="Glyco_trans_29"/>
</dbReference>
<keyword evidence="6" id="KW-0328">Glycosyltransferase</keyword>
<evidence type="ECO:0000256" key="2">
    <source>
        <dbReference type="ARBA" id="ARBA00004613"/>
    </source>
</evidence>
<evidence type="ECO:0000256" key="6">
    <source>
        <dbReference type="ARBA" id="ARBA00022676"/>
    </source>
</evidence>
<keyword evidence="14" id="KW-0325">Glycoprotein</keyword>
<evidence type="ECO:0000256" key="12">
    <source>
        <dbReference type="ARBA" id="ARBA00023136"/>
    </source>
</evidence>
<evidence type="ECO:0000256" key="20">
    <source>
        <dbReference type="ARBA" id="ARBA00080062"/>
    </source>
</evidence>
<evidence type="ECO:0000256" key="3">
    <source>
        <dbReference type="ARBA" id="ARBA00004922"/>
    </source>
</evidence>
<dbReference type="FunFam" id="3.90.1480.20:FF:000012">
    <property type="entry name" value="ST6 beta-galactoside alpha-2,6-sialyltransferase 1"/>
    <property type="match status" value="1"/>
</dbReference>
<dbReference type="InterPro" id="IPR038578">
    <property type="entry name" value="GT29-like_sf"/>
</dbReference>
<proteinExistence type="inferred from homology"/>
<dbReference type="GO" id="GO:0005576">
    <property type="term" value="C:extracellular region"/>
    <property type="evidence" value="ECO:0007669"/>
    <property type="project" value="UniProtKB-SubCell"/>
</dbReference>
<dbReference type="Gene3D" id="3.90.1480.20">
    <property type="entry name" value="Glycosyl transferase family 29"/>
    <property type="match status" value="1"/>
</dbReference>
<comment type="pathway">
    <text evidence="3">Protein modification; protein glycosylation.</text>
</comment>